<feature type="domain" description="Glutathione synthase substrate-binding" evidence="15">
    <location>
        <begin position="129"/>
        <end position="263"/>
    </location>
</feature>
<dbReference type="Gene3D" id="3.30.1490.50">
    <property type="match status" value="1"/>
</dbReference>
<dbReference type="EMBL" id="KQ417198">
    <property type="protein sequence ID" value="KOF93327.1"/>
    <property type="molecule type" value="Genomic_DNA"/>
</dbReference>
<reference evidence="16" key="1">
    <citation type="submission" date="2015-07" db="EMBL/GenBank/DDBJ databases">
        <title>MeaNS - Measles Nucleotide Surveillance Program.</title>
        <authorList>
            <person name="Tran T."/>
            <person name="Druce J."/>
        </authorList>
    </citation>
    <scope>NUCLEOTIDE SEQUENCE</scope>
    <source>
        <strain evidence="16">UCB-OBI-ISO-001</strain>
        <tissue evidence="16">Gonad</tissue>
    </source>
</reference>
<evidence type="ECO:0000256" key="13">
    <source>
        <dbReference type="PIRSR" id="PIRSR001558-1"/>
    </source>
</evidence>
<dbReference type="PANTHER" id="PTHR11130:SF0">
    <property type="entry name" value="GLUTATHIONE SYNTHETASE"/>
    <property type="match status" value="1"/>
</dbReference>
<evidence type="ECO:0000313" key="16">
    <source>
        <dbReference type="EMBL" id="KOF93327.1"/>
    </source>
</evidence>
<organism evidence="16">
    <name type="scientific">Octopus bimaculoides</name>
    <name type="common">California two-spotted octopus</name>
    <dbReference type="NCBI Taxonomy" id="37653"/>
    <lineage>
        <taxon>Eukaryota</taxon>
        <taxon>Metazoa</taxon>
        <taxon>Spiralia</taxon>
        <taxon>Lophotrochozoa</taxon>
        <taxon>Mollusca</taxon>
        <taxon>Cephalopoda</taxon>
        <taxon>Coleoidea</taxon>
        <taxon>Octopodiformes</taxon>
        <taxon>Octopoda</taxon>
        <taxon>Incirrata</taxon>
        <taxon>Octopodidae</taxon>
        <taxon>Octopus</taxon>
    </lineage>
</organism>
<dbReference type="Pfam" id="PF03917">
    <property type="entry name" value="GSH_synth_ATP"/>
    <property type="match status" value="1"/>
</dbReference>
<evidence type="ECO:0000256" key="10">
    <source>
        <dbReference type="ARBA" id="ARBA00022842"/>
    </source>
</evidence>
<dbReference type="STRING" id="37653.A0A0L8HVV2"/>
<dbReference type="GO" id="GO:0004363">
    <property type="term" value="F:glutathione synthase activity"/>
    <property type="evidence" value="ECO:0007669"/>
    <property type="project" value="UniProtKB-UniRule"/>
</dbReference>
<keyword evidence="9 12" id="KW-0067">ATP-binding</keyword>
<dbReference type="GO" id="GO:0005829">
    <property type="term" value="C:cytosol"/>
    <property type="evidence" value="ECO:0007669"/>
    <property type="project" value="TreeGrafter"/>
</dbReference>
<feature type="binding site" evidence="13">
    <location>
        <position position="144"/>
    </location>
    <ligand>
        <name>ATP</name>
        <dbReference type="ChEBI" id="CHEBI:30616"/>
    </ligand>
</feature>
<dbReference type="GO" id="GO:0005524">
    <property type="term" value="F:ATP binding"/>
    <property type="evidence" value="ECO:0007669"/>
    <property type="project" value="UniProtKB-UniRule"/>
</dbReference>
<dbReference type="UniPathway" id="UPA00142">
    <property type="reaction ID" value="UER00210"/>
</dbReference>
<comment type="pathway">
    <text evidence="1 12">Sulfur metabolism; glutathione biosynthesis; glutathione from L-cysteine and L-glutamate: step 2/2.</text>
</comment>
<feature type="binding site" evidence="13">
    <location>
        <position position="370"/>
    </location>
    <ligand>
        <name>ATP</name>
        <dbReference type="ChEBI" id="CHEBI:30616"/>
    </ligand>
</feature>
<evidence type="ECO:0000259" key="15">
    <source>
        <dbReference type="Pfam" id="PF03199"/>
    </source>
</evidence>
<evidence type="ECO:0000256" key="6">
    <source>
        <dbReference type="ARBA" id="ARBA00022684"/>
    </source>
</evidence>
<gene>
    <name evidence="16" type="ORF">OCBIM_22004682mg</name>
</gene>
<evidence type="ECO:0000256" key="7">
    <source>
        <dbReference type="ARBA" id="ARBA00022723"/>
    </source>
</evidence>
<feature type="binding site" evidence="13">
    <location>
        <position position="68"/>
    </location>
    <ligand>
        <name>ATP</name>
        <dbReference type="ChEBI" id="CHEBI:30616"/>
    </ligand>
</feature>
<dbReference type="Gene3D" id="1.10.1080.10">
    <property type="entry name" value="Glutathione Synthetase, Chain A, domain 3"/>
    <property type="match status" value="1"/>
</dbReference>
<dbReference type="SUPFAM" id="SSF56059">
    <property type="entry name" value="Glutathione synthetase ATP-binding domain-like"/>
    <property type="match status" value="1"/>
</dbReference>
<dbReference type="GO" id="GO:0000287">
    <property type="term" value="F:magnesium ion binding"/>
    <property type="evidence" value="ECO:0007669"/>
    <property type="project" value="UniProtKB-UniRule"/>
</dbReference>
<dbReference type="InterPro" id="IPR004887">
    <property type="entry name" value="GSH_synth_subst-bd"/>
</dbReference>
<evidence type="ECO:0000256" key="1">
    <source>
        <dbReference type="ARBA" id="ARBA00004965"/>
    </source>
</evidence>
<comment type="similarity">
    <text evidence="2 12">Belongs to the eukaryotic GSH synthase family.</text>
</comment>
<evidence type="ECO:0000256" key="12">
    <source>
        <dbReference type="PIRNR" id="PIRNR001558"/>
    </source>
</evidence>
<dbReference type="Gene3D" id="3.40.50.1760">
    <property type="entry name" value="Glutathione synthase, substrate-binding domain superfamily, eukaryotic"/>
    <property type="match status" value="1"/>
</dbReference>
<evidence type="ECO:0000256" key="9">
    <source>
        <dbReference type="ARBA" id="ARBA00022840"/>
    </source>
</evidence>
<dbReference type="EC" id="6.3.2.3" evidence="3 12"/>
<dbReference type="OrthoDB" id="2020073at2759"/>
<feature type="binding site" evidence="13">
    <location>
        <begin position="344"/>
        <end position="347"/>
    </location>
    <ligand>
        <name>ATP</name>
        <dbReference type="ChEBI" id="CHEBI:30616"/>
    </ligand>
</feature>
<dbReference type="InterPro" id="IPR037013">
    <property type="entry name" value="GSH-S_sub-bd_sf"/>
</dbReference>
<dbReference type="Pfam" id="PF03199">
    <property type="entry name" value="GSH_synthase"/>
    <property type="match status" value="1"/>
</dbReference>
<evidence type="ECO:0000256" key="4">
    <source>
        <dbReference type="ARBA" id="ARBA00020821"/>
    </source>
</evidence>
<feature type="binding site" evidence="13">
    <location>
        <position position="395"/>
    </location>
    <ligand>
        <name>substrate</name>
    </ligand>
</feature>
<feature type="binding site" evidence="13">
    <location>
        <position position="397"/>
    </location>
    <ligand>
        <name>ATP</name>
        <dbReference type="ChEBI" id="CHEBI:30616"/>
    </ligand>
</feature>
<evidence type="ECO:0000256" key="3">
    <source>
        <dbReference type="ARBA" id="ARBA00012214"/>
    </source>
</evidence>
<keyword evidence="10 12" id="KW-0460">Magnesium</keyword>
<dbReference type="SUPFAM" id="SSF52440">
    <property type="entry name" value="PreATP-grasp domain"/>
    <property type="match status" value="1"/>
</dbReference>
<dbReference type="Gene3D" id="3.30.470.20">
    <property type="entry name" value="ATP-grasp fold, B domain"/>
    <property type="match status" value="1"/>
</dbReference>
<dbReference type="PANTHER" id="PTHR11130">
    <property type="entry name" value="GLUTATHIONE SYNTHETASE"/>
    <property type="match status" value="1"/>
</dbReference>
<comment type="catalytic activity">
    <reaction evidence="11">
        <text>gamma-L-glutamyl-L-cysteine + glycine + ATP = glutathione + ADP + phosphate + H(+)</text>
        <dbReference type="Rhea" id="RHEA:13557"/>
        <dbReference type="ChEBI" id="CHEBI:15378"/>
        <dbReference type="ChEBI" id="CHEBI:30616"/>
        <dbReference type="ChEBI" id="CHEBI:43474"/>
        <dbReference type="ChEBI" id="CHEBI:57305"/>
        <dbReference type="ChEBI" id="CHEBI:57925"/>
        <dbReference type="ChEBI" id="CHEBI:58173"/>
        <dbReference type="ChEBI" id="CHEBI:456216"/>
        <dbReference type="EC" id="6.3.2.3"/>
    </reaction>
    <physiologicalReaction direction="left-to-right" evidence="11">
        <dbReference type="Rhea" id="RHEA:13558"/>
    </physiologicalReaction>
</comment>
<sequence length="419" mass="47559">MPACVIEVDDFTKNMWEIYEATLKQDDKRKQHLNLGIFRSDYMLHCDKGSSSLAIKDFAKHLQLKQVETNTIASSFAGLATNMVSVHRYSMAQAGYYENENQVPNNNPANGLARGMVEAWNLYGNANSVVLFIVSSCERNIFDQKFVEHAIFEINPKISIIRQSLEDICQKGYLNEENKLIIDGLEIAVVYFRDGYSPDSYKSQQRIFSLNNCAVIELRRGSKVESSRVQLPDDERIKEDWDTRKMIELSFAIKCPSINYHLAGTKKIQQELSRPGVLEKFISDGSRVQKLRNTFVEQYSLEMCHAGVYAALTVEVGNNIYGNDIKEYLSKIKNSAERTAYILMERIFPFTQKNILLFEKPTDIVDTVSELGIYGIIVGDEHKIHMNEQVGHLMRTKVQGVDEGGISAGFSAIDSPYLV</sequence>
<dbReference type="InterPro" id="IPR005615">
    <property type="entry name" value="Glutathione_synthase"/>
</dbReference>
<evidence type="ECO:0000256" key="8">
    <source>
        <dbReference type="ARBA" id="ARBA00022741"/>
    </source>
</evidence>
<feature type="binding site" evidence="13">
    <location>
        <position position="403"/>
    </location>
    <ligand>
        <name>ATP</name>
        <dbReference type="ChEBI" id="CHEBI:30616"/>
    </ligand>
</feature>
<comment type="cofactor">
    <cofactor evidence="12 14">
        <name>Mg(2+)</name>
        <dbReference type="ChEBI" id="CHEBI:18420"/>
    </cofactor>
    <text evidence="12 14">Binds 1 Mg(2+) ion per subunit.</text>
</comment>
<feature type="binding site" evidence="14">
    <location>
        <position position="68"/>
    </location>
    <ligand>
        <name>Mg(2+)</name>
        <dbReference type="ChEBI" id="CHEBI:18420"/>
    </ligand>
</feature>
<protein>
    <recommendedName>
        <fullName evidence="4 12">Glutathione synthetase</fullName>
        <shortName evidence="12">GSH-S</shortName>
        <ecNumber evidence="3 12">6.3.2.3</ecNumber>
    </recommendedName>
</protein>
<keyword evidence="5 12" id="KW-0436">Ligase</keyword>
<evidence type="ECO:0000256" key="14">
    <source>
        <dbReference type="PIRSR" id="PIRSR001558-2"/>
    </source>
</evidence>
<proteinExistence type="inferred from homology"/>
<dbReference type="PIRSF" id="PIRSF001558">
    <property type="entry name" value="GSHase"/>
    <property type="match status" value="1"/>
</dbReference>
<accession>A0A0L8HVV2</accession>
<keyword evidence="6 12" id="KW-0317">Glutathione biosynthesis</keyword>
<feature type="binding site" evidence="14">
    <location>
        <position position="70"/>
    </location>
    <ligand>
        <name>Mg(2+)</name>
        <dbReference type="ChEBI" id="CHEBI:18420"/>
    </ligand>
</feature>
<feature type="binding site" evidence="13">
    <location>
        <position position="39"/>
    </location>
    <ligand>
        <name>substrate</name>
    </ligand>
</feature>
<name>A0A0L8HVV2_OCTBM</name>
<dbReference type="InterPro" id="IPR014042">
    <property type="entry name" value="Glutathione_synthase_a-hlx"/>
</dbReference>
<feature type="binding site" evidence="13">
    <location>
        <position position="321"/>
    </location>
    <ligand>
        <name>ATP</name>
        <dbReference type="ChEBI" id="CHEBI:30616"/>
    </ligand>
</feature>
<keyword evidence="7 12" id="KW-0479">Metal-binding</keyword>
<dbReference type="AlphaFoldDB" id="A0A0L8HVV2"/>
<dbReference type="InterPro" id="IPR016185">
    <property type="entry name" value="PreATP-grasp_dom_sf"/>
</dbReference>
<evidence type="ECO:0000256" key="11">
    <source>
        <dbReference type="ARBA" id="ARBA00048871"/>
    </source>
</evidence>
<evidence type="ECO:0000256" key="2">
    <source>
        <dbReference type="ARBA" id="ARBA00010385"/>
    </source>
</evidence>
<dbReference type="InterPro" id="IPR014709">
    <property type="entry name" value="Glutathione_synthase_C_euk"/>
</dbReference>
<dbReference type="GO" id="GO:0043295">
    <property type="term" value="F:glutathione binding"/>
    <property type="evidence" value="ECO:0007669"/>
    <property type="project" value="UniProtKB-UniRule"/>
</dbReference>
<evidence type="ECO:0000256" key="5">
    <source>
        <dbReference type="ARBA" id="ARBA00022598"/>
    </source>
</evidence>
<keyword evidence="8 12" id="KW-0547">Nucleotide-binding</keyword>
<feature type="binding site" evidence="13">
    <location>
        <position position="266"/>
    </location>
    <ligand>
        <name>ATP</name>
        <dbReference type="ChEBI" id="CHEBI:30616"/>
    </ligand>
</feature>